<accession>A0A4C1YCE0</accession>
<gene>
    <name evidence="1" type="ORF">EVAR_59316_1</name>
</gene>
<organism evidence="1 2">
    <name type="scientific">Eumeta variegata</name>
    <name type="common">Bagworm moth</name>
    <name type="synonym">Eumeta japonica</name>
    <dbReference type="NCBI Taxonomy" id="151549"/>
    <lineage>
        <taxon>Eukaryota</taxon>
        <taxon>Metazoa</taxon>
        <taxon>Ecdysozoa</taxon>
        <taxon>Arthropoda</taxon>
        <taxon>Hexapoda</taxon>
        <taxon>Insecta</taxon>
        <taxon>Pterygota</taxon>
        <taxon>Neoptera</taxon>
        <taxon>Endopterygota</taxon>
        <taxon>Lepidoptera</taxon>
        <taxon>Glossata</taxon>
        <taxon>Ditrysia</taxon>
        <taxon>Tineoidea</taxon>
        <taxon>Psychidae</taxon>
        <taxon>Oiketicinae</taxon>
        <taxon>Eumeta</taxon>
    </lineage>
</organism>
<comment type="caution">
    <text evidence="1">The sequence shown here is derived from an EMBL/GenBank/DDBJ whole genome shotgun (WGS) entry which is preliminary data.</text>
</comment>
<evidence type="ECO:0000313" key="1">
    <source>
        <dbReference type="EMBL" id="GBP72502.1"/>
    </source>
</evidence>
<protein>
    <submittedName>
        <fullName evidence="1">Uncharacterized protein</fullName>
    </submittedName>
</protein>
<dbReference type="AlphaFoldDB" id="A0A4C1YCE0"/>
<reference evidence="1 2" key="1">
    <citation type="journal article" date="2019" name="Commun. Biol.">
        <title>The bagworm genome reveals a unique fibroin gene that provides high tensile strength.</title>
        <authorList>
            <person name="Kono N."/>
            <person name="Nakamura H."/>
            <person name="Ohtoshi R."/>
            <person name="Tomita M."/>
            <person name="Numata K."/>
            <person name="Arakawa K."/>
        </authorList>
    </citation>
    <scope>NUCLEOTIDE SEQUENCE [LARGE SCALE GENOMIC DNA]</scope>
</reference>
<sequence length="100" mass="11525">MWGEAVRRYGNDYVNSRLASTSRERYVLIKTEIGNENGDYLFTAPDIGEIAPPQRGPRRYNLMHNLRPPRIRFADELHGFACAAFFSIFVVSYPKRTSIV</sequence>
<keyword evidence="2" id="KW-1185">Reference proteome</keyword>
<name>A0A4C1YCE0_EUMVA</name>
<evidence type="ECO:0000313" key="2">
    <source>
        <dbReference type="Proteomes" id="UP000299102"/>
    </source>
</evidence>
<dbReference type="EMBL" id="BGZK01001147">
    <property type="protein sequence ID" value="GBP72502.1"/>
    <property type="molecule type" value="Genomic_DNA"/>
</dbReference>
<dbReference type="Proteomes" id="UP000299102">
    <property type="component" value="Unassembled WGS sequence"/>
</dbReference>
<proteinExistence type="predicted"/>